<dbReference type="Proteomes" id="UP000187172">
    <property type="component" value="Unassembled WGS sequence"/>
</dbReference>
<keyword evidence="2" id="KW-0479">Metal-binding</keyword>
<evidence type="ECO:0000256" key="4">
    <source>
        <dbReference type="ARBA" id="ARBA00022833"/>
    </source>
</evidence>
<dbReference type="PANTHER" id="PTHR42978:SF6">
    <property type="entry name" value="QUORUM-QUENCHING LACTONASE YTNP-RELATED"/>
    <property type="match status" value="1"/>
</dbReference>
<gene>
    <name evidence="9" type="ORF">BK138_24640</name>
</gene>
<dbReference type="EMBL" id="MRTP01000008">
    <property type="protein sequence ID" value="OMF52013.1"/>
    <property type="molecule type" value="Genomic_DNA"/>
</dbReference>
<dbReference type="PANTHER" id="PTHR42978">
    <property type="entry name" value="QUORUM-QUENCHING LACTONASE YTNP-RELATED-RELATED"/>
    <property type="match status" value="1"/>
</dbReference>
<dbReference type="SUPFAM" id="SSF56281">
    <property type="entry name" value="Metallo-hydrolase/oxidoreductase"/>
    <property type="match status" value="1"/>
</dbReference>
<organism evidence="9 10">
    <name type="scientific">Paenibacillus rhizosphaerae</name>
    <dbReference type="NCBI Taxonomy" id="297318"/>
    <lineage>
        <taxon>Bacteria</taxon>
        <taxon>Bacillati</taxon>
        <taxon>Bacillota</taxon>
        <taxon>Bacilli</taxon>
        <taxon>Bacillales</taxon>
        <taxon>Paenibacillaceae</taxon>
        <taxon>Paenibacillus</taxon>
    </lineage>
</organism>
<accession>A0A1R1EJK9</accession>
<evidence type="ECO:0000256" key="1">
    <source>
        <dbReference type="ARBA" id="ARBA00007749"/>
    </source>
</evidence>
<dbReference type="GO" id="GO:0016787">
    <property type="term" value="F:hydrolase activity"/>
    <property type="evidence" value="ECO:0007669"/>
    <property type="project" value="UniProtKB-KW"/>
</dbReference>
<comment type="function">
    <text evidence="6">Counteracts the endogenous Pycsar antiviral defense system. Phosphodiesterase that enables metal-dependent hydrolysis of host cyclic nucleotide Pycsar defense signals such as cCMP and cUMP.</text>
</comment>
<reference evidence="9 10" key="1">
    <citation type="submission" date="2016-11" db="EMBL/GenBank/DDBJ databases">
        <title>Paenibacillus species isolates.</title>
        <authorList>
            <person name="Beno S.M."/>
        </authorList>
    </citation>
    <scope>NUCLEOTIDE SEQUENCE [LARGE SCALE GENOMIC DNA]</scope>
    <source>
        <strain evidence="9 10">FSL R5-0378</strain>
    </source>
</reference>
<evidence type="ECO:0000259" key="8">
    <source>
        <dbReference type="SMART" id="SM00849"/>
    </source>
</evidence>
<evidence type="ECO:0000256" key="5">
    <source>
        <dbReference type="ARBA" id="ARBA00034221"/>
    </source>
</evidence>
<dbReference type="RefSeq" id="WP_076173439.1">
    <property type="nucleotide sequence ID" value="NZ_MRTP01000008.1"/>
</dbReference>
<evidence type="ECO:0000256" key="6">
    <source>
        <dbReference type="ARBA" id="ARBA00034301"/>
    </source>
</evidence>
<evidence type="ECO:0000256" key="2">
    <source>
        <dbReference type="ARBA" id="ARBA00022723"/>
    </source>
</evidence>
<evidence type="ECO:0000256" key="7">
    <source>
        <dbReference type="ARBA" id="ARBA00048505"/>
    </source>
</evidence>
<dbReference type="InterPro" id="IPR001279">
    <property type="entry name" value="Metallo-B-lactamas"/>
</dbReference>
<dbReference type="AlphaFoldDB" id="A0A1R1EJK9"/>
<dbReference type="Gene3D" id="3.60.15.10">
    <property type="entry name" value="Ribonuclease Z/Hydroxyacylglutathione hydrolase-like"/>
    <property type="match status" value="1"/>
</dbReference>
<dbReference type="Pfam" id="PF00753">
    <property type="entry name" value="Lactamase_B"/>
    <property type="match status" value="1"/>
</dbReference>
<dbReference type="InterPro" id="IPR051013">
    <property type="entry name" value="MBL_superfamily_lactonases"/>
</dbReference>
<feature type="domain" description="Metallo-beta-lactamase" evidence="8">
    <location>
        <begin position="59"/>
        <end position="273"/>
    </location>
</feature>
<dbReference type="GO" id="GO:0046872">
    <property type="term" value="F:metal ion binding"/>
    <property type="evidence" value="ECO:0007669"/>
    <property type="project" value="UniProtKB-KW"/>
</dbReference>
<keyword evidence="10" id="KW-1185">Reference proteome</keyword>
<dbReference type="CDD" id="cd16277">
    <property type="entry name" value="metallo-hydrolase-like_MBL-fold"/>
    <property type="match status" value="1"/>
</dbReference>
<proteinExistence type="inferred from homology"/>
<comment type="catalytic activity">
    <reaction evidence="5">
        <text>3',5'-cyclic CMP + H2O = CMP + H(+)</text>
        <dbReference type="Rhea" id="RHEA:72675"/>
        <dbReference type="ChEBI" id="CHEBI:15377"/>
        <dbReference type="ChEBI" id="CHEBI:15378"/>
        <dbReference type="ChEBI" id="CHEBI:58003"/>
        <dbReference type="ChEBI" id="CHEBI:60377"/>
    </reaction>
    <physiologicalReaction direction="left-to-right" evidence="5">
        <dbReference type="Rhea" id="RHEA:72676"/>
    </physiologicalReaction>
</comment>
<sequence>MNKVYQVGDATVTRVTEMTLSGVPPEIYFAGSWDPAFLEKNRDTLPAGLIDGDSQLVVSIGTWVVKTPDHTILIDTATGNDKNLPYNPELSNLKLPYLDRLLEAGVTPEDVDYVLLTHLHVDHVGWNTRLAGGNWVPTFPNATYVFPLSEQQYYSSPASHNKENEPNFNVYEESVLPVVEAGLVKTIPPEGGEFLDMFKFIPTPGHSIGQMSISLTSGGEEALFGADVMHHPFQVYHPEWNSMYCEFTEQARVSRRRVLEYVADRPIIYFSTHFPGSSAGYVTRDGNGFKWEFI</sequence>
<evidence type="ECO:0000313" key="10">
    <source>
        <dbReference type="Proteomes" id="UP000187172"/>
    </source>
</evidence>
<comment type="catalytic activity">
    <reaction evidence="7">
        <text>3',5'-cyclic UMP + H2O = UMP + H(+)</text>
        <dbReference type="Rhea" id="RHEA:70575"/>
        <dbReference type="ChEBI" id="CHEBI:15377"/>
        <dbReference type="ChEBI" id="CHEBI:15378"/>
        <dbReference type="ChEBI" id="CHEBI:57865"/>
        <dbReference type="ChEBI" id="CHEBI:184387"/>
    </reaction>
    <physiologicalReaction direction="left-to-right" evidence="7">
        <dbReference type="Rhea" id="RHEA:70576"/>
    </physiologicalReaction>
</comment>
<dbReference type="InterPro" id="IPR036866">
    <property type="entry name" value="RibonucZ/Hydroxyglut_hydro"/>
</dbReference>
<keyword evidence="4" id="KW-0862">Zinc</keyword>
<dbReference type="STRING" id="297318.BK138_24640"/>
<keyword evidence="3 9" id="KW-0378">Hydrolase</keyword>
<comment type="similarity">
    <text evidence="1">Belongs to the metallo-beta-lactamase superfamily.</text>
</comment>
<protein>
    <submittedName>
        <fullName evidence="9">MBL fold metallo-hydrolase</fullName>
    </submittedName>
</protein>
<name>A0A1R1EJK9_9BACL</name>
<evidence type="ECO:0000256" key="3">
    <source>
        <dbReference type="ARBA" id="ARBA00022801"/>
    </source>
</evidence>
<comment type="caution">
    <text evidence="9">The sequence shown here is derived from an EMBL/GenBank/DDBJ whole genome shotgun (WGS) entry which is preliminary data.</text>
</comment>
<dbReference type="SMART" id="SM00849">
    <property type="entry name" value="Lactamase_B"/>
    <property type="match status" value="1"/>
</dbReference>
<evidence type="ECO:0000313" key="9">
    <source>
        <dbReference type="EMBL" id="OMF52013.1"/>
    </source>
</evidence>